<dbReference type="Proteomes" id="UP000218824">
    <property type="component" value="Chromosome"/>
</dbReference>
<dbReference type="Gene3D" id="3.55.40.10">
    <property type="entry name" value="minor pseudopilin epsh domain"/>
    <property type="match status" value="1"/>
</dbReference>
<evidence type="ECO:0000256" key="10">
    <source>
        <dbReference type="ARBA" id="ARBA00030775"/>
    </source>
</evidence>
<dbReference type="InterPro" id="IPR022346">
    <property type="entry name" value="T2SS_GspH"/>
</dbReference>
<proteinExistence type="inferred from homology"/>
<accession>A0AAU9AGF1</accession>
<organism evidence="12 13">
    <name type="scientific">Lysobacter enzymogenes</name>
    <dbReference type="NCBI Taxonomy" id="69"/>
    <lineage>
        <taxon>Bacteria</taxon>
        <taxon>Pseudomonadati</taxon>
        <taxon>Pseudomonadota</taxon>
        <taxon>Gammaproteobacteria</taxon>
        <taxon>Lysobacterales</taxon>
        <taxon>Lysobacteraceae</taxon>
        <taxon>Lysobacter</taxon>
    </lineage>
</organism>
<evidence type="ECO:0000256" key="4">
    <source>
        <dbReference type="ARBA" id="ARBA00022481"/>
    </source>
</evidence>
<dbReference type="InterPro" id="IPR045584">
    <property type="entry name" value="Pilin-like"/>
</dbReference>
<evidence type="ECO:0000256" key="5">
    <source>
        <dbReference type="ARBA" id="ARBA00022519"/>
    </source>
</evidence>
<keyword evidence="6" id="KW-0812">Transmembrane</keyword>
<keyword evidence="5" id="KW-0997">Cell inner membrane</keyword>
<protein>
    <recommendedName>
        <fullName evidence="2">Type II secretion system protein H</fullName>
    </recommendedName>
    <alternativeName>
        <fullName evidence="10">General secretion pathway protein H</fullName>
    </alternativeName>
</protein>
<evidence type="ECO:0000256" key="3">
    <source>
        <dbReference type="ARBA" id="ARBA00022475"/>
    </source>
</evidence>
<dbReference type="GO" id="GO:0015627">
    <property type="term" value="C:type II protein secretion system complex"/>
    <property type="evidence" value="ECO:0007669"/>
    <property type="project" value="InterPro"/>
</dbReference>
<evidence type="ECO:0000256" key="6">
    <source>
        <dbReference type="ARBA" id="ARBA00022692"/>
    </source>
</evidence>
<reference evidence="12 13" key="1">
    <citation type="journal article" date="2017" name="DNA Res.">
        <title>Complete genome sequence and expression profile of the commercial lytic enzyme producer Lysobacter enzymogenes M497-1.</title>
        <authorList>
            <person name="Takami H."/>
            <person name="Toyoda A."/>
            <person name="Uchiyama I."/>
            <person name="Itoh T."/>
            <person name="Takaki Y."/>
            <person name="Arai W."/>
            <person name="Nishi S."/>
            <person name="Kawai M."/>
            <person name="Shinya K."/>
            <person name="Ikeda H."/>
        </authorList>
    </citation>
    <scope>NUCLEOTIDE SEQUENCE [LARGE SCALE GENOMIC DNA]</scope>
    <source>
        <strain evidence="12 13">M497-1</strain>
    </source>
</reference>
<evidence type="ECO:0000259" key="11">
    <source>
        <dbReference type="Pfam" id="PF12019"/>
    </source>
</evidence>
<evidence type="ECO:0000313" key="13">
    <source>
        <dbReference type="Proteomes" id="UP000218824"/>
    </source>
</evidence>
<evidence type="ECO:0000313" key="12">
    <source>
        <dbReference type="EMBL" id="BAV96988.1"/>
    </source>
</evidence>
<name>A0AAU9AGF1_LYSEN</name>
<feature type="domain" description="General secretion pathway GspH" evidence="11">
    <location>
        <begin position="48"/>
        <end position="151"/>
    </location>
</feature>
<comment type="similarity">
    <text evidence="9">Belongs to the GSP H family.</text>
</comment>
<keyword evidence="7" id="KW-1133">Transmembrane helix</keyword>
<evidence type="ECO:0000256" key="1">
    <source>
        <dbReference type="ARBA" id="ARBA00004377"/>
    </source>
</evidence>
<evidence type="ECO:0000256" key="7">
    <source>
        <dbReference type="ARBA" id="ARBA00022989"/>
    </source>
</evidence>
<keyword evidence="3" id="KW-1003">Cell membrane</keyword>
<comment type="subcellular location">
    <subcellularLocation>
        <location evidence="1">Cell inner membrane</location>
        <topology evidence="1">Single-pass membrane protein</topology>
    </subcellularLocation>
</comment>
<dbReference type="KEGG" id="lem:LEN_1501"/>
<evidence type="ECO:0000256" key="9">
    <source>
        <dbReference type="ARBA" id="ARBA00025772"/>
    </source>
</evidence>
<sequence length="169" mass="17534">MIELSMALAIAAIVFALAASAVGALADRARIARLQTELSAVFIDSARQAVAGGVAVVLCPAGTGRSGCADGFDWSDGWLAFADRDGDRHFSDGDAALVRVGPPGDGLRLLTSRGRPKIVFQPDGDSAGSNATFVFCSKHGRSGTLMLSNAGRFRVAQRHPTLSAECTNN</sequence>
<evidence type="ECO:0000256" key="8">
    <source>
        <dbReference type="ARBA" id="ARBA00023136"/>
    </source>
</evidence>
<keyword evidence="4" id="KW-0488">Methylation</keyword>
<dbReference type="GO" id="GO:0005886">
    <property type="term" value="C:plasma membrane"/>
    <property type="evidence" value="ECO:0007669"/>
    <property type="project" value="UniProtKB-SubCell"/>
</dbReference>
<gene>
    <name evidence="12" type="ORF">LEN_1501</name>
</gene>
<dbReference type="Pfam" id="PF12019">
    <property type="entry name" value="GspH"/>
    <property type="match status" value="1"/>
</dbReference>
<dbReference type="GO" id="GO:0015628">
    <property type="term" value="P:protein secretion by the type II secretion system"/>
    <property type="evidence" value="ECO:0007669"/>
    <property type="project" value="InterPro"/>
</dbReference>
<evidence type="ECO:0000256" key="2">
    <source>
        <dbReference type="ARBA" id="ARBA00021549"/>
    </source>
</evidence>
<dbReference type="SUPFAM" id="SSF54523">
    <property type="entry name" value="Pili subunits"/>
    <property type="match status" value="1"/>
</dbReference>
<keyword evidence="8" id="KW-0472">Membrane</keyword>
<dbReference type="EMBL" id="AP014940">
    <property type="protein sequence ID" value="BAV96988.1"/>
    <property type="molecule type" value="Genomic_DNA"/>
</dbReference>
<dbReference type="AlphaFoldDB" id="A0AAU9AGF1"/>